<reference evidence="4" key="1">
    <citation type="submission" date="2025-08" db="UniProtKB">
        <authorList>
            <consortium name="RefSeq"/>
        </authorList>
    </citation>
    <scope>IDENTIFICATION</scope>
</reference>
<dbReference type="KEGG" id="goe:100904776"/>
<sequence>MADDSQSTQFQVPKVSREEILQCSFPRWYAQFEKVTPLSFVVELPEDFVKYLLSDDTIRLPGKMYEWRRDQNSDDEDSDPWSDIEDEDDLNEGETAVPKFEELSRKVMKKIRKLGGRCFPKLDWSSPKDASWIALNRTLSCSTFIDICLLLKSSSITTHDLVDPFEYAHPADPGKGDSENQSLKHHLILRKWVEIEPSFEFRCFVNNRKLIGISQRETSQVYSHIAEQKDQIVTDIVSFFSEYIENRFPLRNYAFDVFRTKKDYVRLLDFNPFCQQTDALLFTWQELHGMGAQEAPVFRFSAHGGGIRTGSYQNYALPIDVIRFAHSTNSEKLIDMLHIQDIQRDQQDSTDDDESS</sequence>
<keyword evidence="3" id="KW-1185">Reference proteome</keyword>
<dbReference type="PANTHER" id="PTHR15323">
    <property type="entry name" value="D123 PROTEIN"/>
    <property type="match status" value="1"/>
</dbReference>
<comment type="similarity">
    <text evidence="1">Belongs to the CDC123 family.</text>
</comment>
<dbReference type="Proteomes" id="UP000694867">
    <property type="component" value="Unplaced"/>
</dbReference>
<evidence type="ECO:0000313" key="3">
    <source>
        <dbReference type="Proteomes" id="UP000694867"/>
    </source>
</evidence>
<dbReference type="InterPro" id="IPR009772">
    <property type="entry name" value="CDC123"/>
</dbReference>
<evidence type="ECO:0000256" key="1">
    <source>
        <dbReference type="ARBA" id="ARBA00011047"/>
    </source>
</evidence>
<feature type="region of interest" description="Disordered" evidence="2">
    <location>
        <begin position="69"/>
        <end position="95"/>
    </location>
</feature>
<feature type="compositionally biased region" description="Acidic residues" evidence="2">
    <location>
        <begin position="73"/>
        <end position="92"/>
    </location>
</feature>
<keyword evidence="4" id="KW-0132">Cell division</keyword>
<dbReference type="PANTHER" id="PTHR15323:SF6">
    <property type="entry name" value="CELL DIVISION CYCLE PROTEIN 123 HOMOLOG"/>
    <property type="match status" value="1"/>
</dbReference>
<evidence type="ECO:0000256" key="2">
    <source>
        <dbReference type="SAM" id="MobiDB-lite"/>
    </source>
</evidence>
<protein>
    <submittedName>
        <fullName evidence="4">Cell division cycle protein 123 homolog</fullName>
    </submittedName>
</protein>
<keyword evidence="4" id="KW-0131">Cell cycle</keyword>
<dbReference type="GO" id="GO:0005737">
    <property type="term" value="C:cytoplasm"/>
    <property type="evidence" value="ECO:0007669"/>
    <property type="project" value="TreeGrafter"/>
</dbReference>
<dbReference type="Pfam" id="PF07065">
    <property type="entry name" value="D123"/>
    <property type="match status" value="1"/>
</dbReference>
<proteinExistence type="inferred from homology"/>
<accession>A0AAJ6QXU6</accession>
<dbReference type="RefSeq" id="XP_003747262.1">
    <property type="nucleotide sequence ID" value="XM_003747214.2"/>
</dbReference>
<organism evidence="3 4">
    <name type="scientific">Galendromus occidentalis</name>
    <name type="common">western predatory mite</name>
    <dbReference type="NCBI Taxonomy" id="34638"/>
    <lineage>
        <taxon>Eukaryota</taxon>
        <taxon>Metazoa</taxon>
        <taxon>Ecdysozoa</taxon>
        <taxon>Arthropoda</taxon>
        <taxon>Chelicerata</taxon>
        <taxon>Arachnida</taxon>
        <taxon>Acari</taxon>
        <taxon>Parasitiformes</taxon>
        <taxon>Mesostigmata</taxon>
        <taxon>Gamasina</taxon>
        <taxon>Phytoseioidea</taxon>
        <taxon>Phytoseiidae</taxon>
        <taxon>Typhlodrominae</taxon>
        <taxon>Galendromus</taxon>
    </lineage>
</organism>
<dbReference type="GeneID" id="100904776"/>
<evidence type="ECO:0000313" key="4">
    <source>
        <dbReference type="RefSeq" id="XP_003747262.1"/>
    </source>
</evidence>
<gene>
    <name evidence="4" type="primary">LOC100904776</name>
</gene>
<name>A0AAJ6QXU6_9ACAR</name>
<dbReference type="AlphaFoldDB" id="A0AAJ6QXU6"/>
<dbReference type="GO" id="GO:0051301">
    <property type="term" value="P:cell division"/>
    <property type="evidence" value="ECO:0007669"/>
    <property type="project" value="UniProtKB-KW"/>
</dbReference>